<keyword evidence="3" id="KW-1185">Reference proteome</keyword>
<evidence type="ECO:0000313" key="2">
    <source>
        <dbReference type="EMBL" id="KAK5275717.1"/>
    </source>
</evidence>
<evidence type="ECO:0000313" key="3">
    <source>
        <dbReference type="Proteomes" id="UP001357485"/>
    </source>
</evidence>
<feature type="non-terminal residue" evidence="2">
    <location>
        <position position="86"/>
    </location>
</feature>
<evidence type="ECO:0000256" key="1">
    <source>
        <dbReference type="SAM" id="MobiDB-lite"/>
    </source>
</evidence>
<protein>
    <submittedName>
        <fullName evidence="2">Uncharacterized protein</fullName>
    </submittedName>
</protein>
<name>A0ABR0M2T8_9PEZI</name>
<proteinExistence type="predicted"/>
<feature type="compositionally biased region" description="Basic and acidic residues" evidence="1">
    <location>
        <begin position="54"/>
        <end position="66"/>
    </location>
</feature>
<feature type="compositionally biased region" description="Basic and acidic residues" evidence="1">
    <location>
        <begin position="73"/>
        <end position="86"/>
    </location>
</feature>
<feature type="region of interest" description="Disordered" evidence="1">
    <location>
        <begin position="45"/>
        <end position="86"/>
    </location>
</feature>
<dbReference type="EMBL" id="JAVRRA010004169">
    <property type="protein sequence ID" value="KAK5275717.1"/>
    <property type="molecule type" value="Genomic_DNA"/>
</dbReference>
<sequence>MLTDIEFRKFELPKQEITESHIFSQDLPQPQRRGSAQSVATTMRVNDNYQAGLEKNEQVKHADRPVAPRSKSRGHDILGEQENRSS</sequence>
<organism evidence="2 3">
    <name type="scientific">Cryomyces antarcticus</name>
    <dbReference type="NCBI Taxonomy" id="329879"/>
    <lineage>
        <taxon>Eukaryota</taxon>
        <taxon>Fungi</taxon>
        <taxon>Dikarya</taxon>
        <taxon>Ascomycota</taxon>
        <taxon>Pezizomycotina</taxon>
        <taxon>Dothideomycetes</taxon>
        <taxon>Dothideomycetes incertae sedis</taxon>
        <taxon>Cryomyces</taxon>
    </lineage>
</organism>
<reference evidence="2 3" key="1">
    <citation type="submission" date="2023-08" db="EMBL/GenBank/DDBJ databases">
        <title>Black Yeasts Isolated from many extreme environments.</title>
        <authorList>
            <person name="Coleine C."/>
            <person name="Stajich J.E."/>
            <person name="Selbmann L."/>
        </authorList>
    </citation>
    <scope>NUCLEOTIDE SEQUENCE [LARGE SCALE GENOMIC DNA]</scope>
    <source>
        <strain evidence="2 3">CCFEE 536</strain>
    </source>
</reference>
<comment type="caution">
    <text evidence="2">The sequence shown here is derived from an EMBL/GenBank/DDBJ whole genome shotgun (WGS) entry which is preliminary data.</text>
</comment>
<gene>
    <name evidence="2" type="ORF">LTR16_012197</name>
</gene>
<accession>A0ABR0M2T8</accession>
<dbReference type="Proteomes" id="UP001357485">
    <property type="component" value="Unassembled WGS sequence"/>
</dbReference>